<comment type="caution">
    <text evidence="10">The sequence shown here is derived from an EMBL/GenBank/DDBJ whole genome shotgun (WGS) entry which is preliminary data.</text>
</comment>
<evidence type="ECO:0000259" key="8">
    <source>
        <dbReference type="PROSITE" id="PS50893"/>
    </source>
</evidence>
<dbReference type="GO" id="GO:0140359">
    <property type="term" value="F:ABC-type transporter activity"/>
    <property type="evidence" value="ECO:0007669"/>
    <property type="project" value="InterPro"/>
</dbReference>
<dbReference type="InterPro" id="IPR003593">
    <property type="entry name" value="AAA+_ATPase"/>
</dbReference>
<evidence type="ECO:0000256" key="3">
    <source>
        <dbReference type="ARBA" id="ARBA00022741"/>
    </source>
</evidence>
<dbReference type="PANTHER" id="PTHR24221">
    <property type="entry name" value="ATP-BINDING CASSETTE SUB-FAMILY B"/>
    <property type="match status" value="1"/>
</dbReference>
<evidence type="ECO:0000256" key="4">
    <source>
        <dbReference type="ARBA" id="ARBA00022840"/>
    </source>
</evidence>
<sequence length="619" mass="69224">MQANTASERKSARIWLKSRAHPAKKWVQLTILVSFLSGLLLIGQLYLLAYICYAAYIEKLSNIELISYFVAIIAIVFMRAGLSWLKEVVSFKAAAKVKEQLRDDVIAHINQLGPVKSGELSSGDLISAAMEQVEGLNNFLMYFLPQMTLAGLMPLAILIFIFPQSIVCGIILLVCAPLIPLFMMLVGWGAESENQKHFQTLARMSSVFLDTLHGLATLRLFNRAESHAQKIFEYSDDYRVKTMKVLRIAFLSSAVLEVFSAASIALVAIYLGMGFINSANVDTVWWSFENMTLQGGLFILLLAPEFFLPLRELSTHYHAKTEAMGAALELQKIFALSKHDDAKGEKGEKDEKGEKINQVSLIQDLPMIDSIQFNHLSFCYANKSKNALTNICFEVKHKQKIAIVGASGAGKTTILNLLMQFMHAKDEAITINHNLPLNCIDERLWLSRISWLGQSAGLFKGSIRYNLQLADADAQDDALWHALKLAQLDQEVNTFPDKLATEIGEQSIGLSGGQAQRLALARAYLKPCELLLLDEPTASLDKESENLIMQSLLNNWQNKTVIMLTHRLQFLSEMDHIIVMAEGEIVQQGCLEELLQDQSSYFYALYRHQVLEGEVACAH</sequence>
<reference evidence="10" key="2">
    <citation type="submission" date="2020-09" db="EMBL/GenBank/DDBJ databases">
        <authorList>
            <person name="Sun Q."/>
            <person name="Zhou Y."/>
        </authorList>
    </citation>
    <scope>NUCLEOTIDE SEQUENCE</scope>
    <source>
        <strain evidence="10">CGMCC 1.15758</strain>
    </source>
</reference>
<dbReference type="AlphaFoldDB" id="A0A8J2Z4B7"/>
<reference evidence="10" key="1">
    <citation type="journal article" date="2014" name="Int. J. Syst. Evol. Microbiol.">
        <title>Complete genome sequence of Corynebacterium casei LMG S-19264T (=DSM 44701T), isolated from a smear-ripened cheese.</title>
        <authorList>
            <consortium name="US DOE Joint Genome Institute (JGI-PGF)"/>
            <person name="Walter F."/>
            <person name="Albersmeier A."/>
            <person name="Kalinowski J."/>
            <person name="Ruckert C."/>
        </authorList>
    </citation>
    <scope>NUCLEOTIDE SEQUENCE</scope>
    <source>
        <strain evidence="10">CGMCC 1.15758</strain>
    </source>
</reference>
<dbReference type="Gene3D" id="3.40.50.300">
    <property type="entry name" value="P-loop containing nucleotide triphosphate hydrolases"/>
    <property type="match status" value="1"/>
</dbReference>
<dbReference type="GO" id="GO:0016887">
    <property type="term" value="F:ATP hydrolysis activity"/>
    <property type="evidence" value="ECO:0007669"/>
    <property type="project" value="InterPro"/>
</dbReference>
<dbReference type="PROSITE" id="PS00211">
    <property type="entry name" value="ABC_TRANSPORTER_1"/>
    <property type="match status" value="1"/>
</dbReference>
<dbReference type="PROSITE" id="PS50893">
    <property type="entry name" value="ABC_TRANSPORTER_2"/>
    <property type="match status" value="1"/>
</dbReference>
<feature type="transmembrane region" description="Helical" evidence="7">
    <location>
        <begin position="248"/>
        <end position="271"/>
    </location>
</feature>
<gene>
    <name evidence="10" type="primary">cydD</name>
    <name evidence="10" type="ORF">GCM10010995_14380</name>
</gene>
<dbReference type="InterPro" id="IPR039421">
    <property type="entry name" value="Type_1_exporter"/>
</dbReference>
<feature type="transmembrane region" description="Helical" evidence="7">
    <location>
        <begin position="139"/>
        <end position="162"/>
    </location>
</feature>
<dbReference type="CDD" id="cd18584">
    <property type="entry name" value="ABC_6TM_AarD_CydD"/>
    <property type="match status" value="1"/>
</dbReference>
<keyword evidence="4" id="KW-0067">ATP-binding</keyword>
<dbReference type="InterPro" id="IPR027417">
    <property type="entry name" value="P-loop_NTPase"/>
</dbReference>
<dbReference type="InterPro" id="IPR017871">
    <property type="entry name" value="ABC_transporter-like_CS"/>
</dbReference>
<dbReference type="GO" id="GO:0005524">
    <property type="term" value="F:ATP binding"/>
    <property type="evidence" value="ECO:0007669"/>
    <property type="project" value="UniProtKB-KW"/>
</dbReference>
<comment type="subcellular location">
    <subcellularLocation>
        <location evidence="1">Cell membrane</location>
        <topology evidence="1">Multi-pass membrane protein</topology>
    </subcellularLocation>
</comment>
<keyword evidence="3" id="KW-0547">Nucleotide-binding</keyword>
<dbReference type="SUPFAM" id="SSF90123">
    <property type="entry name" value="ABC transporter transmembrane region"/>
    <property type="match status" value="1"/>
</dbReference>
<dbReference type="InterPro" id="IPR036640">
    <property type="entry name" value="ABC1_TM_sf"/>
</dbReference>
<evidence type="ECO:0000256" key="6">
    <source>
        <dbReference type="ARBA" id="ARBA00023136"/>
    </source>
</evidence>
<dbReference type="SMART" id="SM00382">
    <property type="entry name" value="AAA"/>
    <property type="match status" value="1"/>
</dbReference>
<evidence type="ECO:0000259" key="9">
    <source>
        <dbReference type="PROSITE" id="PS50929"/>
    </source>
</evidence>
<keyword evidence="5 7" id="KW-1133">Transmembrane helix</keyword>
<evidence type="ECO:0000313" key="10">
    <source>
        <dbReference type="EMBL" id="GGF98279.1"/>
    </source>
</evidence>
<protein>
    <submittedName>
        <fullName evidence="10">Thiol reductant ABC exporter subunit CydD</fullName>
    </submittedName>
</protein>
<dbReference type="GO" id="GO:0005886">
    <property type="term" value="C:plasma membrane"/>
    <property type="evidence" value="ECO:0007669"/>
    <property type="project" value="UniProtKB-SubCell"/>
</dbReference>
<dbReference type="GO" id="GO:0042883">
    <property type="term" value="P:cysteine transport"/>
    <property type="evidence" value="ECO:0007669"/>
    <property type="project" value="InterPro"/>
</dbReference>
<keyword evidence="11" id="KW-1185">Reference proteome</keyword>
<dbReference type="InterPro" id="IPR014216">
    <property type="entry name" value="ABC_transptr_CydD"/>
</dbReference>
<dbReference type="GO" id="GO:0034040">
    <property type="term" value="F:ATPase-coupled lipid transmembrane transporter activity"/>
    <property type="evidence" value="ECO:0007669"/>
    <property type="project" value="TreeGrafter"/>
</dbReference>
<evidence type="ECO:0000256" key="1">
    <source>
        <dbReference type="ARBA" id="ARBA00004651"/>
    </source>
</evidence>
<evidence type="ECO:0000256" key="7">
    <source>
        <dbReference type="SAM" id="Phobius"/>
    </source>
</evidence>
<dbReference type="Pfam" id="PF00005">
    <property type="entry name" value="ABC_tran"/>
    <property type="match status" value="1"/>
</dbReference>
<feature type="domain" description="ABC transporter" evidence="8">
    <location>
        <begin position="371"/>
        <end position="607"/>
    </location>
</feature>
<dbReference type="CDD" id="cd03228">
    <property type="entry name" value="ABCC_MRP_Like"/>
    <property type="match status" value="1"/>
</dbReference>
<feature type="transmembrane region" description="Helical" evidence="7">
    <location>
        <begin position="65"/>
        <end position="85"/>
    </location>
</feature>
<dbReference type="PANTHER" id="PTHR24221:SF261">
    <property type="entry name" value="GLUTATHIONE_L-CYSTEINE TRANSPORT SYSTEM ATP-BINDING_PERMEASE PROTEIN CYDD"/>
    <property type="match status" value="1"/>
</dbReference>
<keyword evidence="2 7" id="KW-0812">Transmembrane</keyword>
<dbReference type="Gene3D" id="1.20.1560.10">
    <property type="entry name" value="ABC transporter type 1, transmembrane domain"/>
    <property type="match status" value="1"/>
</dbReference>
<accession>A0A8J2Z4B7</accession>
<evidence type="ECO:0000313" key="11">
    <source>
        <dbReference type="Proteomes" id="UP000636949"/>
    </source>
</evidence>
<proteinExistence type="predicted"/>
<dbReference type="NCBIfam" id="TIGR02857">
    <property type="entry name" value="CydD"/>
    <property type="match status" value="1"/>
</dbReference>
<dbReference type="SUPFAM" id="SSF52540">
    <property type="entry name" value="P-loop containing nucleoside triphosphate hydrolases"/>
    <property type="match status" value="1"/>
</dbReference>
<dbReference type="Proteomes" id="UP000636949">
    <property type="component" value="Unassembled WGS sequence"/>
</dbReference>
<evidence type="ECO:0000256" key="5">
    <source>
        <dbReference type="ARBA" id="ARBA00022989"/>
    </source>
</evidence>
<feature type="transmembrane region" description="Helical" evidence="7">
    <location>
        <begin position="26"/>
        <end position="53"/>
    </location>
</feature>
<name>A0A8J2Z4B7_9GAMM</name>
<dbReference type="EMBL" id="BMJS01000014">
    <property type="protein sequence ID" value="GGF98279.1"/>
    <property type="molecule type" value="Genomic_DNA"/>
</dbReference>
<dbReference type="InterPro" id="IPR011527">
    <property type="entry name" value="ABC1_TM_dom"/>
</dbReference>
<dbReference type="Pfam" id="PF00664">
    <property type="entry name" value="ABC_membrane"/>
    <property type="match status" value="1"/>
</dbReference>
<dbReference type="OrthoDB" id="6336411at2"/>
<dbReference type="RefSeq" id="WP_117002641.1">
    <property type="nucleotide sequence ID" value="NZ_BMJS01000014.1"/>
</dbReference>
<dbReference type="PROSITE" id="PS50929">
    <property type="entry name" value="ABC_TM1F"/>
    <property type="match status" value="1"/>
</dbReference>
<feature type="domain" description="ABC transmembrane type-1" evidence="9">
    <location>
        <begin position="29"/>
        <end position="322"/>
    </location>
</feature>
<evidence type="ECO:0000256" key="2">
    <source>
        <dbReference type="ARBA" id="ARBA00022692"/>
    </source>
</evidence>
<dbReference type="InterPro" id="IPR003439">
    <property type="entry name" value="ABC_transporter-like_ATP-bd"/>
</dbReference>
<keyword evidence="6 7" id="KW-0472">Membrane</keyword>
<feature type="transmembrane region" description="Helical" evidence="7">
    <location>
        <begin position="169"/>
        <end position="189"/>
    </location>
</feature>
<organism evidence="10 11">
    <name type="scientific">Cysteiniphilum litorale</name>
    <dbReference type="NCBI Taxonomy" id="2056700"/>
    <lineage>
        <taxon>Bacteria</taxon>
        <taxon>Pseudomonadati</taxon>
        <taxon>Pseudomonadota</taxon>
        <taxon>Gammaproteobacteria</taxon>
        <taxon>Thiotrichales</taxon>
        <taxon>Fastidiosibacteraceae</taxon>
        <taxon>Cysteiniphilum</taxon>
    </lineage>
</organism>